<keyword evidence="9 13" id="KW-0564">Palmitate</keyword>
<reference evidence="15" key="1">
    <citation type="journal article" date="2021" name="PeerJ">
        <title>Extensive microbial diversity within the chicken gut microbiome revealed by metagenomics and culture.</title>
        <authorList>
            <person name="Gilroy R."/>
            <person name="Ravi A."/>
            <person name="Getino M."/>
            <person name="Pursley I."/>
            <person name="Horton D.L."/>
            <person name="Alikhan N.F."/>
            <person name="Baker D."/>
            <person name="Gharbi K."/>
            <person name="Hall N."/>
            <person name="Watson M."/>
            <person name="Adriaenssens E.M."/>
            <person name="Foster-Nyarko E."/>
            <person name="Jarju S."/>
            <person name="Secka A."/>
            <person name="Antonio M."/>
            <person name="Oren A."/>
            <person name="Chaudhuri R.R."/>
            <person name="La Ragione R."/>
            <person name="Hildebrand F."/>
            <person name="Pallen M.J."/>
        </authorList>
    </citation>
    <scope>NUCLEOTIDE SEQUENCE</scope>
    <source>
        <strain evidence="15">1193</strain>
    </source>
</reference>
<dbReference type="SUPFAM" id="SSF89392">
    <property type="entry name" value="Prokaryotic lipoproteins and lipoprotein localization factors"/>
    <property type="match status" value="1"/>
</dbReference>
<keyword evidence="6 13" id="KW-0732">Signal</keyword>
<evidence type="ECO:0000256" key="5">
    <source>
        <dbReference type="ARBA" id="ARBA00022448"/>
    </source>
</evidence>
<keyword evidence="11 13" id="KW-0998">Cell outer membrane</keyword>
<dbReference type="Gene3D" id="2.50.20.10">
    <property type="entry name" value="Lipoprotein localisation LolA/LolB/LppX"/>
    <property type="match status" value="1"/>
</dbReference>
<dbReference type="InterPro" id="IPR029046">
    <property type="entry name" value="LolA/LolB/LppX"/>
</dbReference>
<evidence type="ECO:0000256" key="3">
    <source>
        <dbReference type="ARBA" id="ARBA00011245"/>
    </source>
</evidence>
<dbReference type="NCBIfam" id="TIGR00548">
    <property type="entry name" value="lolB"/>
    <property type="match status" value="1"/>
</dbReference>
<evidence type="ECO:0000256" key="4">
    <source>
        <dbReference type="ARBA" id="ARBA00016202"/>
    </source>
</evidence>
<comment type="subcellular location">
    <subcellularLocation>
        <location evidence="1 13">Cell outer membrane</location>
        <topology evidence="1 13">Lipid-anchor</topology>
    </subcellularLocation>
</comment>
<keyword evidence="12 13" id="KW-0449">Lipoprotein</keyword>
<dbReference type="HAMAP" id="MF_00233">
    <property type="entry name" value="LolB"/>
    <property type="match status" value="1"/>
</dbReference>
<evidence type="ECO:0000256" key="6">
    <source>
        <dbReference type="ARBA" id="ARBA00022729"/>
    </source>
</evidence>
<evidence type="ECO:0000256" key="13">
    <source>
        <dbReference type="HAMAP-Rule" id="MF_00233"/>
    </source>
</evidence>
<proteinExistence type="inferred from homology"/>
<comment type="caution">
    <text evidence="15">The sequence shown here is derived from an EMBL/GenBank/DDBJ whole genome shotgun (WGS) entry which is preliminary data.</text>
</comment>
<comment type="function">
    <text evidence="13">Plays a critical role in the incorporation of lipoproteins in the outer membrane after they are released by the LolA protein.</text>
</comment>
<dbReference type="EMBL" id="DXFC01000171">
    <property type="protein sequence ID" value="HIX61702.1"/>
    <property type="molecule type" value="Genomic_DNA"/>
</dbReference>
<dbReference type="PROSITE" id="PS51257">
    <property type="entry name" value="PROKAR_LIPOPROTEIN"/>
    <property type="match status" value="1"/>
</dbReference>
<evidence type="ECO:0000256" key="1">
    <source>
        <dbReference type="ARBA" id="ARBA00004459"/>
    </source>
</evidence>
<keyword evidence="5 13" id="KW-0813">Transport</keyword>
<gene>
    <name evidence="13 15" type="primary">lolB</name>
    <name evidence="15" type="ORF">H9854_05670</name>
</gene>
<keyword evidence="8 13" id="KW-0472">Membrane</keyword>
<evidence type="ECO:0000256" key="14">
    <source>
        <dbReference type="SAM" id="SignalP"/>
    </source>
</evidence>
<evidence type="ECO:0000313" key="15">
    <source>
        <dbReference type="EMBL" id="HIX61702.1"/>
    </source>
</evidence>
<evidence type="ECO:0000256" key="11">
    <source>
        <dbReference type="ARBA" id="ARBA00023237"/>
    </source>
</evidence>
<name>A0A9D2B501_9GAMM</name>
<keyword evidence="7 13" id="KW-0653">Protein transport</keyword>
<protein>
    <recommendedName>
        <fullName evidence="4 13">Outer-membrane lipoprotein LolB</fullName>
    </recommendedName>
</protein>
<evidence type="ECO:0000256" key="12">
    <source>
        <dbReference type="ARBA" id="ARBA00023288"/>
    </source>
</evidence>
<organism evidence="15 16">
    <name type="scientific">Candidatus Halomonas stercoripullorum</name>
    <dbReference type="NCBI Taxonomy" id="2838617"/>
    <lineage>
        <taxon>Bacteria</taxon>
        <taxon>Pseudomonadati</taxon>
        <taxon>Pseudomonadota</taxon>
        <taxon>Gammaproteobacteria</taxon>
        <taxon>Oceanospirillales</taxon>
        <taxon>Halomonadaceae</taxon>
        <taxon>Halomonas</taxon>
    </lineage>
</organism>
<evidence type="ECO:0000256" key="7">
    <source>
        <dbReference type="ARBA" id="ARBA00022927"/>
    </source>
</evidence>
<feature type="signal peptide" evidence="14">
    <location>
        <begin position="1"/>
        <end position="24"/>
    </location>
</feature>
<dbReference type="Pfam" id="PF03550">
    <property type="entry name" value="LolB"/>
    <property type="match status" value="1"/>
</dbReference>
<dbReference type="CDD" id="cd16326">
    <property type="entry name" value="LolB"/>
    <property type="match status" value="1"/>
</dbReference>
<dbReference type="Proteomes" id="UP000824248">
    <property type="component" value="Unassembled WGS sequence"/>
</dbReference>
<sequence>MLRPTHLIRWMAACLALALLGGCATPSSTPDSHPQGIWEAQQERLAELDTWVLTGKAGLRTPQENTSANLDWSQHPHYYRLLITGPFGSGRNLLEGREGRFSLSNAEGRFVAETPEALMEQQLGWSLPVSSLADWIRGLPSEQGPAQLEHDEAGFPARLEQAGWEIEYRDWTEVESLWLPRRMVMEYGDLRVTLVVTQWRPVINE</sequence>
<dbReference type="GO" id="GO:0015031">
    <property type="term" value="P:protein transport"/>
    <property type="evidence" value="ECO:0007669"/>
    <property type="project" value="UniProtKB-KW"/>
</dbReference>
<evidence type="ECO:0000256" key="10">
    <source>
        <dbReference type="ARBA" id="ARBA00023186"/>
    </source>
</evidence>
<reference evidence="15" key="2">
    <citation type="submission" date="2021-04" db="EMBL/GenBank/DDBJ databases">
        <authorList>
            <person name="Gilroy R."/>
        </authorList>
    </citation>
    <scope>NUCLEOTIDE SEQUENCE</scope>
    <source>
        <strain evidence="15">1193</strain>
    </source>
</reference>
<evidence type="ECO:0000256" key="9">
    <source>
        <dbReference type="ARBA" id="ARBA00023139"/>
    </source>
</evidence>
<evidence type="ECO:0000313" key="16">
    <source>
        <dbReference type="Proteomes" id="UP000824248"/>
    </source>
</evidence>
<keyword evidence="10 13" id="KW-0143">Chaperone</keyword>
<feature type="chain" id="PRO_5039337031" description="Outer-membrane lipoprotein LolB" evidence="14">
    <location>
        <begin position="25"/>
        <end position="205"/>
    </location>
</feature>
<dbReference type="GO" id="GO:0009279">
    <property type="term" value="C:cell outer membrane"/>
    <property type="evidence" value="ECO:0007669"/>
    <property type="project" value="UniProtKB-SubCell"/>
</dbReference>
<comment type="subunit">
    <text evidence="3 13">Monomer.</text>
</comment>
<dbReference type="InterPro" id="IPR004565">
    <property type="entry name" value="OM_lipoprot_LolB"/>
</dbReference>
<dbReference type="AlphaFoldDB" id="A0A9D2B501"/>
<evidence type="ECO:0000256" key="8">
    <source>
        <dbReference type="ARBA" id="ARBA00023136"/>
    </source>
</evidence>
<dbReference type="GO" id="GO:0044874">
    <property type="term" value="P:lipoprotein localization to outer membrane"/>
    <property type="evidence" value="ECO:0007669"/>
    <property type="project" value="UniProtKB-UniRule"/>
</dbReference>
<comment type="similarity">
    <text evidence="2 13">Belongs to the LolB family.</text>
</comment>
<evidence type="ECO:0000256" key="2">
    <source>
        <dbReference type="ARBA" id="ARBA00009696"/>
    </source>
</evidence>
<accession>A0A9D2B501</accession>